<feature type="region of interest" description="Disordered" evidence="5">
    <location>
        <begin position="64"/>
        <end position="86"/>
    </location>
</feature>
<keyword evidence="4" id="KW-0239">DNA-directed DNA polymerase</keyword>
<keyword evidence="3" id="KW-0548">Nucleotidyltransferase</keyword>
<dbReference type="AlphaFoldDB" id="A0ABD0N4N7"/>
<evidence type="ECO:0000256" key="3">
    <source>
        <dbReference type="ARBA" id="ARBA00022695"/>
    </source>
</evidence>
<dbReference type="SUPFAM" id="SSF56672">
    <property type="entry name" value="DNA/RNA polymerases"/>
    <property type="match status" value="1"/>
</dbReference>
<dbReference type="InterPro" id="IPR043502">
    <property type="entry name" value="DNA/RNA_pol_sf"/>
</dbReference>
<dbReference type="InterPro" id="IPR006134">
    <property type="entry name" value="DNA-dir_DNA_pol_B_multi_dom"/>
</dbReference>
<evidence type="ECO:0000313" key="7">
    <source>
        <dbReference type="EMBL" id="KAL0156655.1"/>
    </source>
</evidence>
<protein>
    <recommendedName>
        <fullName evidence="1">DNA-directed DNA polymerase</fullName>
        <ecNumber evidence="1">2.7.7.7</ecNumber>
    </recommendedName>
</protein>
<evidence type="ECO:0000256" key="5">
    <source>
        <dbReference type="SAM" id="MobiDB-lite"/>
    </source>
</evidence>
<keyword evidence="8" id="KW-1185">Reference proteome</keyword>
<dbReference type="Gene3D" id="1.10.287.690">
    <property type="entry name" value="Helix hairpin bin"/>
    <property type="match status" value="1"/>
</dbReference>
<dbReference type="Proteomes" id="UP001529510">
    <property type="component" value="Unassembled WGS sequence"/>
</dbReference>
<dbReference type="Gene3D" id="3.90.1600.10">
    <property type="entry name" value="Palm domain of DNA polymerase"/>
    <property type="match status" value="1"/>
</dbReference>
<evidence type="ECO:0000256" key="4">
    <source>
        <dbReference type="ARBA" id="ARBA00022932"/>
    </source>
</evidence>
<evidence type="ECO:0000259" key="6">
    <source>
        <dbReference type="Pfam" id="PF00136"/>
    </source>
</evidence>
<keyword evidence="2" id="KW-0808">Transferase</keyword>
<dbReference type="EMBL" id="JAMKFB020000024">
    <property type="protein sequence ID" value="KAL0156655.1"/>
    <property type="molecule type" value="Genomic_DNA"/>
</dbReference>
<dbReference type="EC" id="2.7.7.7" evidence="1"/>
<proteinExistence type="predicted"/>
<feature type="non-terminal residue" evidence="7">
    <location>
        <position position="1"/>
    </location>
</feature>
<dbReference type="GO" id="GO:0003887">
    <property type="term" value="F:DNA-directed DNA polymerase activity"/>
    <property type="evidence" value="ECO:0007669"/>
    <property type="project" value="UniProtKB-KW"/>
</dbReference>
<feature type="non-terminal residue" evidence="7">
    <location>
        <position position="121"/>
    </location>
</feature>
<gene>
    <name evidence="7" type="ORF">M9458_047901</name>
</gene>
<accession>A0ABD0N4N7</accession>
<comment type="caution">
    <text evidence="7">The sequence shown here is derived from an EMBL/GenBank/DDBJ whole genome shotgun (WGS) entry which is preliminary data.</text>
</comment>
<sequence>DEDIESGRGKSTKTRKKAAYAGGLVLDPKVGFYDKFILLLDFNSLYPSIIQEFNICFTTVERGATNAQKKSEEDDDEIPELPDPSLEMGILPKEIRKLVERRRQVKQLMKQADINPDLYLQ</sequence>
<dbReference type="InterPro" id="IPR023211">
    <property type="entry name" value="DNA_pol_palm_dom_sf"/>
</dbReference>
<dbReference type="Pfam" id="PF00136">
    <property type="entry name" value="DNA_pol_B"/>
    <property type="match status" value="1"/>
</dbReference>
<evidence type="ECO:0000256" key="1">
    <source>
        <dbReference type="ARBA" id="ARBA00012417"/>
    </source>
</evidence>
<reference evidence="7 8" key="1">
    <citation type="submission" date="2024-05" db="EMBL/GenBank/DDBJ databases">
        <title>Genome sequencing and assembly of Indian major carp, Cirrhinus mrigala (Hamilton, 1822).</title>
        <authorList>
            <person name="Mohindra V."/>
            <person name="Chowdhury L.M."/>
            <person name="Lal K."/>
            <person name="Jena J.K."/>
        </authorList>
    </citation>
    <scope>NUCLEOTIDE SEQUENCE [LARGE SCALE GENOMIC DNA]</scope>
    <source>
        <strain evidence="7">CM1030</strain>
        <tissue evidence="7">Blood</tissue>
    </source>
</reference>
<evidence type="ECO:0000256" key="2">
    <source>
        <dbReference type="ARBA" id="ARBA00022679"/>
    </source>
</evidence>
<evidence type="ECO:0000313" key="8">
    <source>
        <dbReference type="Proteomes" id="UP001529510"/>
    </source>
</evidence>
<dbReference type="PANTHER" id="PTHR45861">
    <property type="entry name" value="DNA POLYMERASE ALPHA CATALYTIC SUBUNIT"/>
    <property type="match status" value="1"/>
</dbReference>
<organism evidence="7 8">
    <name type="scientific">Cirrhinus mrigala</name>
    <name type="common">Mrigala</name>
    <dbReference type="NCBI Taxonomy" id="683832"/>
    <lineage>
        <taxon>Eukaryota</taxon>
        <taxon>Metazoa</taxon>
        <taxon>Chordata</taxon>
        <taxon>Craniata</taxon>
        <taxon>Vertebrata</taxon>
        <taxon>Euteleostomi</taxon>
        <taxon>Actinopterygii</taxon>
        <taxon>Neopterygii</taxon>
        <taxon>Teleostei</taxon>
        <taxon>Ostariophysi</taxon>
        <taxon>Cypriniformes</taxon>
        <taxon>Cyprinidae</taxon>
        <taxon>Labeoninae</taxon>
        <taxon>Labeonini</taxon>
        <taxon>Cirrhinus</taxon>
    </lineage>
</organism>
<name>A0ABD0N4N7_CIRMR</name>
<dbReference type="PANTHER" id="PTHR45861:SF1">
    <property type="entry name" value="DNA POLYMERASE ALPHA CATALYTIC SUBUNIT"/>
    <property type="match status" value="1"/>
</dbReference>
<feature type="domain" description="DNA-directed DNA polymerase family B multifunctional" evidence="6">
    <location>
        <begin position="13"/>
        <end position="112"/>
    </location>
</feature>